<evidence type="ECO:0000313" key="1">
    <source>
        <dbReference type="EMBL" id="KAJ3214297.1"/>
    </source>
</evidence>
<evidence type="ECO:0000313" key="2">
    <source>
        <dbReference type="Proteomes" id="UP001211065"/>
    </source>
</evidence>
<proteinExistence type="predicted"/>
<comment type="caution">
    <text evidence="1">The sequence shown here is derived from an EMBL/GenBank/DDBJ whole genome shotgun (WGS) entry which is preliminary data.</text>
</comment>
<dbReference type="AlphaFoldDB" id="A0AAD5TZF1"/>
<organism evidence="1 2">
    <name type="scientific">Clydaea vesicula</name>
    <dbReference type="NCBI Taxonomy" id="447962"/>
    <lineage>
        <taxon>Eukaryota</taxon>
        <taxon>Fungi</taxon>
        <taxon>Fungi incertae sedis</taxon>
        <taxon>Chytridiomycota</taxon>
        <taxon>Chytridiomycota incertae sedis</taxon>
        <taxon>Chytridiomycetes</taxon>
        <taxon>Lobulomycetales</taxon>
        <taxon>Lobulomycetaceae</taxon>
        <taxon>Clydaea</taxon>
    </lineage>
</organism>
<sequence>ELLRAGLYQNLIYRYENQPQLGEGAEKNEGDVLKLQCDQNLLKLYIQALSKEGDVDRITSLTSSILAENNIIKENFDNSEDSNIENSLDENKVTKSPLTYSALQKKNKKQSFNNDNSQNQEFNEPIQVLITETWSWSKFLRKFGSKAFFAVLMITGLSVLLDQQGIIKAGLGGSEIEPLNSPNTIKFKDVEGVSY</sequence>
<feature type="non-terminal residue" evidence="1">
    <location>
        <position position="1"/>
    </location>
</feature>
<name>A0AAD5TZF1_9FUNG</name>
<protein>
    <submittedName>
        <fullName evidence="1">Uncharacterized protein</fullName>
    </submittedName>
</protein>
<gene>
    <name evidence="1" type="ORF">HK099_006938</name>
</gene>
<reference evidence="1" key="1">
    <citation type="submission" date="2020-05" db="EMBL/GenBank/DDBJ databases">
        <title>Phylogenomic resolution of chytrid fungi.</title>
        <authorList>
            <person name="Stajich J.E."/>
            <person name="Amses K."/>
            <person name="Simmons R."/>
            <person name="Seto K."/>
            <person name="Myers J."/>
            <person name="Bonds A."/>
            <person name="Quandt C.A."/>
            <person name="Barry K."/>
            <person name="Liu P."/>
            <person name="Grigoriev I."/>
            <person name="Longcore J.E."/>
            <person name="James T.Y."/>
        </authorList>
    </citation>
    <scope>NUCLEOTIDE SEQUENCE</scope>
    <source>
        <strain evidence="1">JEL0476</strain>
    </source>
</reference>
<dbReference type="Proteomes" id="UP001211065">
    <property type="component" value="Unassembled WGS sequence"/>
</dbReference>
<keyword evidence="2" id="KW-1185">Reference proteome</keyword>
<accession>A0AAD5TZF1</accession>
<dbReference type="EMBL" id="JADGJW010000633">
    <property type="protein sequence ID" value="KAJ3214297.1"/>
    <property type="molecule type" value="Genomic_DNA"/>
</dbReference>